<dbReference type="PANTHER" id="PTHR12789:SF0">
    <property type="entry name" value="DENSITY-REGULATED PROTEIN"/>
    <property type="match status" value="1"/>
</dbReference>
<dbReference type="STRING" id="348780.NP_3572A"/>
<keyword evidence="7" id="KW-1185">Reference proteome</keyword>
<dbReference type="EMBL" id="CR936257">
    <property type="protein sequence ID" value="CAI49877.3"/>
    <property type="molecule type" value="Genomic_DNA"/>
</dbReference>
<protein>
    <submittedName>
        <fullName evidence="6">Translation initiation factor aIF-1 (SUI1 protein, bacterial-type IF3)</fullName>
    </submittedName>
</protein>
<dbReference type="RefSeq" id="WP_394296333.1">
    <property type="nucleotide sequence ID" value="NC_007426.1"/>
</dbReference>
<comment type="similarity">
    <text evidence="1">Belongs to the SUI1 family.</text>
</comment>
<dbReference type="eggNOG" id="arCOG04223">
    <property type="taxonomic scope" value="Archaea"/>
</dbReference>
<dbReference type="GeneID" id="3703264"/>
<dbReference type="PANTHER" id="PTHR12789">
    <property type="entry name" value="DENSITY-REGULATED PROTEIN HOMOLOG"/>
    <property type="match status" value="1"/>
</dbReference>
<keyword evidence="2" id="KW-0810">Translation regulation</keyword>
<gene>
    <name evidence="6" type="primary">tif1b</name>
    <name evidence="6" type="synonym">sui1b</name>
    <name evidence="6" type="ordered locus">NP_3572A</name>
</gene>
<sequence>MTDDDSMEDLLAELDSHSDLSKAGQALRIRTEKRQYGKAVTIIEGFDTTATDVQSLASDLKSELATGGTSASDSIELQGDHTGRLPSLLEERGFEIVD</sequence>
<evidence type="ECO:0000256" key="1">
    <source>
        <dbReference type="ARBA" id="ARBA00005422"/>
    </source>
</evidence>
<dbReference type="GO" id="GO:0003743">
    <property type="term" value="F:translation initiation factor activity"/>
    <property type="evidence" value="ECO:0007669"/>
    <property type="project" value="UniProtKB-KW"/>
</dbReference>
<dbReference type="GO" id="GO:0006417">
    <property type="term" value="P:regulation of translation"/>
    <property type="evidence" value="ECO:0007669"/>
    <property type="project" value="UniProtKB-KW"/>
</dbReference>
<dbReference type="Gene3D" id="3.30.780.10">
    <property type="entry name" value="SUI1-like domain"/>
    <property type="match status" value="1"/>
</dbReference>
<dbReference type="EnsemblBacteria" id="CAI49877">
    <property type="protein sequence ID" value="CAI49877"/>
    <property type="gene ID" value="NP_3572A"/>
</dbReference>
<evidence type="ECO:0000256" key="2">
    <source>
        <dbReference type="ARBA" id="ARBA00022845"/>
    </source>
</evidence>
<dbReference type="HOGENOM" id="CLU_082805_6_0_2"/>
<dbReference type="KEGG" id="nph:NP_3572A"/>
<dbReference type="Pfam" id="PF01253">
    <property type="entry name" value="SUI1"/>
    <property type="match status" value="1"/>
</dbReference>
<dbReference type="Proteomes" id="UP000002698">
    <property type="component" value="Chromosome"/>
</dbReference>
<dbReference type="GO" id="GO:0003729">
    <property type="term" value="F:mRNA binding"/>
    <property type="evidence" value="ECO:0007669"/>
    <property type="project" value="TreeGrafter"/>
</dbReference>
<dbReference type="InterPro" id="IPR050318">
    <property type="entry name" value="DENR/SUI1_TIF"/>
</dbReference>
<dbReference type="GO" id="GO:0002188">
    <property type="term" value="P:translation reinitiation"/>
    <property type="evidence" value="ECO:0007669"/>
    <property type="project" value="TreeGrafter"/>
</dbReference>
<dbReference type="InterPro" id="IPR001950">
    <property type="entry name" value="SUI1"/>
</dbReference>
<evidence type="ECO:0000313" key="6">
    <source>
        <dbReference type="EMBL" id="CAI49877.3"/>
    </source>
</evidence>
<evidence type="ECO:0000259" key="5">
    <source>
        <dbReference type="PROSITE" id="PS50296"/>
    </source>
</evidence>
<dbReference type="PROSITE" id="PS50296">
    <property type="entry name" value="SUI1"/>
    <property type="match status" value="1"/>
</dbReference>
<proteinExistence type="inferred from homology"/>
<reference evidence="6 7" key="1">
    <citation type="journal article" date="2005" name="Genome Res.">
        <title>Living with two extremes: conclusions from the genome sequence of Natronomonas pharaonis.</title>
        <authorList>
            <person name="Falb M."/>
            <person name="Pfeiffer F."/>
            <person name="Palm P."/>
            <person name="Rodewald K."/>
            <person name="Hickmann V."/>
            <person name="Tittor J."/>
            <person name="Oesterhelt D."/>
        </authorList>
    </citation>
    <scope>NUCLEOTIDE SEQUENCE [LARGE SCALE GENOMIC DNA]</scope>
    <source>
        <strain evidence="7">ATCC 35678 / DSM 2160 / CIP 103997 / JCM 8858 / NBRC 14720 / NCIMB 2260 / Gabara</strain>
    </source>
</reference>
<dbReference type="GO" id="GO:0001731">
    <property type="term" value="P:formation of translation preinitiation complex"/>
    <property type="evidence" value="ECO:0007669"/>
    <property type="project" value="TreeGrafter"/>
</dbReference>
<dbReference type="InterPro" id="IPR005872">
    <property type="entry name" value="SUI1_arc_bac"/>
</dbReference>
<dbReference type="CDD" id="cd11567">
    <property type="entry name" value="YciH_like"/>
    <property type="match status" value="1"/>
</dbReference>
<accession>A0A1U7EXJ1</accession>
<evidence type="ECO:0000256" key="4">
    <source>
        <dbReference type="SAM" id="MobiDB-lite"/>
    </source>
</evidence>
<keyword evidence="6" id="KW-0396">Initiation factor</keyword>
<feature type="region of interest" description="Disordered" evidence="4">
    <location>
        <begin position="65"/>
        <end position="84"/>
    </location>
</feature>
<keyword evidence="3" id="KW-0648">Protein biosynthesis</keyword>
<evidence type="ECO:0000313" key="7">
    <source>
        <dbReference type="Proteomes" id="UP000002698"/>
    </source>
</evidence>
<dbReference type="InterPro" id="IPR036877">
    <property type="entry name" value="SUI1_dom_sf"/>
</dbReference>
<dbReference type="AlphaFoldDB" id="A0A1U7EXJ1"/>
<feature type="domain" description="SUI1" evidence="5">
    <location>
        <begin position="27"/>
        <end position="93"/>
    </location>
</feature>
<organism evidence="6 7">
    <name type="scientific">Natronomonas pharaonis (strain ATCC 35678 / DSM 2160 / CIP 103997 / JCM 8858 / NBRC 14720 / NCIMB 2260 / Gabara)</name>
    <name type="common">Halobacterium pharaonis</name>
    <dbReference type="NCBI Taxonomy" id="348780"/>
    <lineage>
        <taxon>Archaea</taxon>
        <taxon>Methanobacteriati</taxon>
        <taxon>Methanobacteriota</taxon>
        <taxon>Stenosarchaea group</taxon>
        <taxon>Halobacteria</taxon>
        <taxon>Halobacteriales</taxon>
        <taxon>Natronomonadaceae</taxon>
        <taxon>Natronomonas</taxon>
    </lineage>
</organism>
<name>A0A1U7EXJ1_NATPD</name>
<dbReference type="SUPFAM" id="SSF55159">
    <property type="entry name" value="eIF1-like"/>
    <property type="match status" value="1"/>
</dbReference>
<evidence type="ECO:0000256" key="3">
    <source>
        <dbReference type="ARBA" id="ARBA00022917"/>
    </source>
</evidence>